<evidence type="ECO:0000313" key="3">
    <source>
        <dbReference type="Proteomes" id="UP000199183"/>
    </source>
</evidence>
<dbReference type="EMBL" id="FNRY01000001">
    <property type="protein sequence ID" value="SEB83126.1"/>
    <property type="molecule type" value="Genomic_DNA"/>
</dbReference>
<evidence type="ECO:0000259" key="1">
    <source>
        <dbReference type="Pfam" id="PF13460"/>
    </source>
</evidence>
<dbReference type="GO" id="GO:0044877">
    <property type="term" value="F:protein-containing complex binding"/>
    <property type="evidence" value="ECO:0007669"/>
    <property type="project" value="TreeGrafter"/>
</dbReference>
<dbReference type="OrthoDB" id="9771302at2"/>
<dbReference type="InterPro" id="IPR016040">
    <property type="entry name" value="NAD(P)-bd_dom"/>
</dbReference>
<evidence type="ECO:0000313" key="2">
    <source>
        <dbReference type="EMBL" id="SEB83126.1"/>
    </source>
</evidence>
<gene>
    <name evidence="2" type="ORF">SAMN04489806_1892</name>
</gene>
<dbReference type="PANTHER" id="PTHR12126">
    <property type="entry name" value="NADH-UBIQUINONE OXIDOREDUCTASE 39 KDA SUBUNIT-RELATED"/>
    <property type="match status" value="1"/>
</dbReference>
<sequence length="282" mass="29805">MVRVVVFGGTGTVGRAVVAEAVSRGHSVVSVSRHRPRPGDADHVAGVEYHACDLYNSTTAQLDAIVAGSDAIVDSLDGVSTVAQAIFRIGAQQIADAAERASVSRVVLVSSVGCDQSTAEYFAAKTDQEGLYLDSSAPVTVVRFTVLFDMLHDFALRAAKWRIIPTSSRARFQPMNAHDVATVIVDALGDTGDDRVVSIGGPQIATARELTALWLRKTGRSAVMIPVPLFTAMGRYLRFGSNLVPDARVGTETFNEWLTAHSATRASAGRACPNGNHAPSAA</sequence>
<keyword evidence="3" id="KW-1185">Reference proteome</keyword>
<dbReference type="RefSeq" id="WP_091183092.1">
    <property type="nucleotide sequence ID" value="NZ_FNRY01000001.1"/>
</dbReference>
<dbReference type="Proteomes" id="UP000199183">
    <property type="component" value="Unassembled WGS sequence"/>
</dbReference>
<protein>
    <submittedName>
        <fullName evidence="2">Uncharacterized conserved protein YbjT, contains NAD(P)-binding and DUF2867 domains</fullName>
    </submittedName>
</protein>
<dbReference type="STRING" id="640635.SAMN04489806_1892"/>
<reference evidence="2 3" key="1">
    <citation type="submission" date="2016-10" db="EMBL/GenBank/DDBJ databases">
        <authorList>
            <person name="de Groot N.N."/>
        </authorList>
    </citation>
    <scope>NUCLEOTIDE SEQUENCE [LARGE SCALE GENOMIC DNA]</scope>
    <source>
        <strain evidence="2 3">DSM 21799</strain>
    </source>
</reference>
<name>A0A1H4MJC8_9MICO</name>
<dbReference type="Pfam" id="PF13460">
    <property type="entry name" value="NAD_binding_10"/>
    <property type="match status" value="1"/>
</dbReference>
<organism evidence="2 3">
    <name type="scientific">Paramicrobacterium humi</name>
    <dbReference type="NCBI Taxonomy" id="640635"/>
    <lineage>
        <taxon>Bacteria</taxon>
        <taxon>Bacillati</taxon>
        <taxon>Actinomycetota</taxon>
        <taxon>Actinomycetes</taxon>
        <taxon>Micrococcales</taxon>
        <taxon>Microbacteriaceae</taxon>
        <taxon>Paramicrobacterium</taxon>
    </lineage>
</organism>
<dbReference type="AlphaFoldDB" id="A0A1H4MJC8"/>
<proteinExistence type="predicted"/>
<dbReference type="Gene3D" id="3.40.50.720">
    <property type="entry name" value="NAD(P)-binding Rossmann-like Domain"/>
    <property type="match status" value="1"/>
</dbReference>
<accession>A0A1H4MJC8</accession>
<dbReference type="PANTHER" id="PTHR12126:SF11">
    <property type="entry name" value="NADH DEHYDROGENASE [UBIQUINONE] 1 ALPHA SUBCOMPLEX SUBUNIT 9, MITOCHONDRIAL"/>
    <property type="match status" value="1"/>
</dbReference>
<dbReference type="InterPro" id="IPR036291">
    <property type="entry name" value="NAD(P)-bd_dom_sf"/>
</dbReference>
<dbReference type="InterPro" id="IPR051207">
    <property type="entry name" value="ComplexI_NDUFA9_subunit"/>
</dbReference>
<dbReference type="SUPFAM" id="SSF51735">
    <property type="entry name" value="NAD(P)-binding Rossmann-fold domains"/>
    <property type="match status" value="1"/>
</dbReference>
<feature type="domain" description="NAD(P)-binding" evidence="1">
    <location>
        <begin position="8"/>
        <end position="190"/>
    </location>
</feature>